<dbReference type="AlphaFoldDB" id="A0AA38H314"/>
<dbReference type="GO" id="GO:0003910">
    <property type="term" value="F:DNA ligase (ATP) activity"/>
    <property type="evidence" value="ECO:0007669"/>
    <property type="project" value="InterPro"/>
</dbReference>
<dbReference type="GO" id="GO:0005634">
    <property type="term" value="C:nucleus"/>
    <property type="evidence" value="ECO:0007669"/>
    <property type="project" value="TreeGrafter"/>
</dbReference>
<evidence type="ECO:0000259" key="6">
    <source>
        <dbReference type="PROSITE" id="PS50160"/>
    </source>
</evidence>
<dbReference type="Gene3D" id="3.30.470.30">
    <property type="entry name" value="DNA ligase/mRNA capping enzyme"/>
    <property type="match status" value="1"/>
</dbReference>
<evidence type="ECO:0000256" key="5">
    <source>
        <dbReference type="SAM" id="MobiDB-lite"/>
    </source>
</evidence>
<dbReference type="Pfam" id="PF01068">
    <property type="entry name" value="DNA_ligase_A_M"/>
    <property type="match status" value="1"/>
</dbReference>
<proteinExistence type="inferred from homology"/>
<keyword evidence="4" id="KW-0067">ATP-binding</keyword>
<evidence type="ECO:0000256" key="4">
    <source>
        <dbReference type="ARBA" id="ARBA00022840"/>
    </source>
</evidence>
<feature type="non-terminal residue" evidence="7">
    <location>
        <position position="796"/>
    </location>
</feature>
<keyword evidence="2" id="KW-0436">Ligase</keyword>
<dbReference type="Gene3D" id="1.10.3260.10">
    <property type="entry name" value="DNA ligase, ATP-dependent, N-terminal domain"/>
    <property type="match status" value="1"/>
</dbReference>
<organism evidence="7 8">
    <name type="scientific">Dioszegia hungarica</name>
    <dbReference type="NCBI Taxonomy" id="4972"/>
    <lineage>
        <taxon>Eukaryota</taxon>
        <taxon>Fungi</taxon>
        <taxon>Dikarya</taxon>
        <taxon>Basidiomycota</taxon>
        <taxon>Agaricomycotina</taxon>
        <taxon>Tremellomycetes</taxon>
        <taxon>Tremellales</taxon>
        <taxon>Bulleribasidiaceae</taxon>
        <taxon>Dioszegia</taxon>
    </lineage>
</organism>
<dbReference type="PROSITE" id="PS00333">
    <property type="entry name" value="DNA_LIGASE_A2"/>
    <property type="match status" value="1"/>
</dbReference>
<evidence type="ECO:0000256" key="2">
    <source>
        <dbReference type="ARBA" id="ARBA00022598"/>
    </source>
</evidence>
<evidence type="ECO:0000313" key="7">
    <source>
        <dbReference type="EMBL" id="KAI9633052.1"/>
    </source>
</evidence>
<feature type="non-terminal residue" evidence="7">
    <location>
        <position position="1"/>
    </location>
</feature>
<dbReference type="GO" id="GO:0006281">
    <property type="term" value="P:DNA repair"/>
    <property type="evidence" value="ECO:0007669"/>
    <property type="project" value="InterPro"/>
</dbReference>
<dbReference type="Pfam" id="PF04675">
    <property type="entry name" value="DNA_ligase_A_N"/>
    <property type="match status" value="1"/>
</dbReference>
<dbReference type="PROSITE" id="PS50160">
    <property type="entry name" value="DNA_LIGASE_A3"/>
    <property type="match status" value="1"/>
</dbReference>
<dbReference type="GO" id="GO:0005524">
    <property type="term" value="F:ATP binding"/>
    <property type="evidence" value="ECO:0007669"/>
    <property type="project" value="UniProtKB-KW"/>
</dbReference>
<comment type="caution">
    <text evidence="7">The sequence shown here is derived from an EMBL/GenBank/DDBJ whole genome shotgun (WGS) entry which is preliminary data.</text>
</comment>
<dbReference type="SUPFAM" id="SSF56091">
    <property type="entry name" value="DNA ligase/mRNA capping enzyme, catalytic domain"/>
    <property type="match status" value="1"/>
</dbReference>
<evidence type="ECO:0000313" key="8">
    <source>
        <dbReference type="Proteomes" id="UP001164286"/>
    </source>
</evidence>
<feature type="compositionally biased region" description="Low complexity" evidence="5">
    <location>
        <begin position="727"/>
        <end position="741"/>
    </location>
</feature>
<feature type="region of interest" description="Disordered" evidence="5">
    <location>
        <begin position="725"/>
        <end position="744"/>
    </location>
</feature>
<feature type="region of interest" description="Disordered" evidence="5">
    <location>
        <begin position="756"/>
        <end position="796"/>
    </location>
</feature>
<dbReference type="GO" id="GO:0006310">
    <property type="term" value="P:DNA recombination"/>
    <property type="evidence" value="ECO:0007669"/>
    <property type="project" value="InterPro"/>
</dbReference>
<evidence type="ECO:0000256" key="3">
    <source>
        <dbReference type="ARBA" id="ARBA00022741"/>
    </source>
</evidence>
<dbReference type="GO" id="GO:0005739">
    <property type="term" value="C:mitochondrion"/>
    <property type="evidence" value="ECO:0007669"/>
    <property type="project" value="TreeGrafter"/>
</dbReference>
<dbReference type="InterPro" id="IPR016059">
    <property type="entry name" value="DNA_ligase_ATP-dep_CS"/>
</dbReference>
<dbReference type="InterPro" id="IPR036599">
    <property type="entry name" value="DNA_ligase_N_sf"/>
</dbReference>
<name>A0AA38H314_9TREE</name>
<accession>A0AA38H314</accession>
<dbReference type="InterPro" id="IPR012340">
    <property type="entry name" value="NA-bd_OB-fold"/>
</dbReference>
<dbReference type="GO" id="GO:0003677">
    <property type="term" value="F:DNA binding"/>
    <property type="evidence" value="ECO:0007669"/>
    <property type="project" value="InterPro"/>
</dbReference>
<dbReference type="Proteomes" id="UP001164286">
    <property type="component" value="Unassembled WGS sequence"/>
</dbReference>
<feature type="domain" description="ATP-dependent DNA ligase family profile" evidence="6">
    <location>
        <begin position="434"/>
        <end position="584"/>
    </location>
</feature>
<protein>
    <recommendedName>
        <fullName evidence="6">ATP-dependent DNA ligase family profile domain-containing protein</fullName>
    </recommendedName>
</protein>
<keyword evidence="3" id="KW-0547">Nucleotide-binding</keyword>
<dbReference type="PANTHER" id="PTHR45674">
    <property type="entry name" value="DNA LIGASE 1/3 FAMILY MEMBER"/>
    <property type="match status" value="1"/>
</dbReference>
<gene>
    <name evidence="7" type="ORF">MKK02DRAFT_11454</name>
</gene>
<sequence>SFCSLVYRLGHPPKPRGTSKFSASRDRAHFAPHQIFASWLNSSPTPYALGTGKQIFRLLYPYEGSRRRYGLKETRLARELGKILCLQGLERWDSVRWDGGGEGGTGCLGREVELMMKARVSRSIPSGTRSSFTIRELDALLDMLAAPSAWSQLSQQPSSDLSPSQILIKLYRDAGLSSFAMSVLTQIILQDLRPLLNPLPALTIRNPTAMLAITSTSGPGQLELLSAMRTWDGKMAELYRGGKGSVDWCADMVDTLGGGPGGVCRAEVVPAGPVVGVNVQIPKCEKGRSVESALNEFCGNHYAPAASVVWAETKYDGYRMQIHVEIQNGQPIITIFSKSKRNATIDRGNAHSIILASLGLPAKSGLPRHPALAERAQTEGPEMQRSVILEAEVIPYNESERDGERGPGIEEFWWLDNAGIVAEDAPARFSPTRKADSHRHLCIAYFDILHLNGTSLLKTPHGQRRTLLESVIRPIDGFSLLARRTPIPLHLGRASALSILRKAFSDACARGEEGLVLKSAESIYNGSSTHRWVKLKKDYIPNLGDCIDLVLLGAGWDVDRARELRVDTSVYTTWYMGVLVNGDKVRKRQEGPHFEVTTRVSYGSSRQELEGWNSNIRLGRWGTKPFDKDDPYKKVSCCALDRGKRLLGLSWTYFMPKSMIPPSVLFEQPMCAEVMGGGFQKLLGSNMYEVRWPRLQKIYDTRERPWSEALDAASLIQTAHTSLGYLPSTSQSRPTQPTSSPEDSLSVLWRTASSNAIDVIPDTPSPAKSPNRPRTVKRVKSAPDLGEILKFSPPTP</sequence>
<keyword evidence="8" id="KW-1185">Reference proteome</keyword>
<comment type="similarity">
    <text evidence="1">Belongs to the ATP-dependent DNA ligase family.</text>
</comment>
<dbReference type="Gene3D" id="2.40.50.140">
    <property type="entry name" value="Nucleic acid-binding proteins"/>
    <property type="match status" value="1"/>
</dbReference>
<dbReference type="RefSeq" id="XP_052942829.1">
    <property type="nucleotide sequence ID" value="XM_053085511.1"/>
</dbReference>
<dbReference type="InterPro" id="IPR012310">
    <property type="entry name" value="DNA_ligase_ATP-dep_cent"/>
</dbReference>
<dbReference type="PANTHER" id="PTHR45674:SF12">
    <property type="entry name" value="ATP DEPENDENT DNA LIGASE DOMAIN-CONTAINING PROTEIN"/>
    <property type="match status" value="1"/>
</dbReference>
<dbReference type="InterPro" id="IPR050191">
    <property type="entry name" value="ATP-dep_DNA_ligase"/>
</dbReference>
<dbReference type="InterPro" id="IPR012308">
    <property type="entry name" value="DNA_ligase_ATP-dep_N"/>
</dbReference>
<evidence type="ECO:0000256" key="1">
    <source>
        <dbReference type="ARBA" id="ARBA00007572"/>
    </source>
</evidence>
<dbReference type="GO" id="GO:1903461">
    <property type="term" value="P:Okazaki fragment processing involved in mitotic DNA replication"/>
    <property type="evidence" value="ECO:0007669"/>
    <property type="project" value="TreeGrafter"/>
</dbReference>
<dbReference type="GeneID" id="77724712"/>
<dbReference type="EMBL" id="JAKWFO010000013">
    <property type="protein sequence ID" value="KAI9633052.1"/>
    <property type="molecule type" value="Genomic_DNA"/>
</dbReference>
<reference evidence="7" key="1">
    <citation type="journal article" date="2022" name="G3 (Bethesda)">
        <title>High quality genome of the basidiomycete yeast Dioszegia hungarica PDD-24b-2 isolated from cloud water.</title>
        <authorList>
            <person name="Jarrige D."/>
            <person name="Haridas S."/>
            <person name="Bleykasten-Grosshans C."/>
            <person name="Joly M."/>
            <person name="Nadalig T."/>
            <person name="Sancelme M."/>
            <person name="Vuilleumier S."/>
            <person name="Grigoriev I.V."/>
            <person name="Amato P."/>
            <person name="Bringel F."/>
        </authorList>
    </citation>
    <scope>NUCLEOTIDE SEQUENCE</scope>
    <source>
        <strain evidence="7">PDD-24b-2</strain>
    </source>
</reference>